<evidence type="ECO:0000313" key="4">
    <source>
        <dbReference type="Proteomes" id="UP000602076"/>
    </source>
</evidence>
<comment type="caution">
    <text evidence="3">The sequence shown here is derived from an EMBL/GenBank/DDBJ whole genome shotgun (WGS) entry which is preliminary data.</text>
</comment>
<dbReference type="InterPro" id="IPR002509">
    <property type="entry name" value="NODB_dom"/>
</dbReference>
<dbReference type="PANTHER" id="PTHR10587:SF128">
    <property type="entry name" value="POLYSACCHARIDE DEACETYLASE PDAB-RELATED"/>
    <property type="match status" value="1"/>
</dbReference>
<dbReference type="Pfam" id="PF01522">
    <property type="entry name" value="Polysacc_deac_1"/>
    <property type="match status" value="1"/>
</dbReference>
<feature type="domain" description="NodB homology" evidence="2">
    <location>
        <begin position="54"/>
        <end position="233"/>
    </location>
</feature>
<sequence length="250" mass="28510">MNFFIALSVKKIKLTLFIVMLAFFTAWFLFIQYSTETPVFSTKDGPKAVYRGEKNVALTFNIGWGDEKAAIILEELKKNDVKAATFFISGAWAERHPHLVEKMLEQRYEIGLLGYNYVNYASAENTEITKDIIKGREAFKKLGIQEVKYLRSPTGHFDKRLLDVSEQFGYTIVHWSVDSKDWTNPGINKIISNIKDVKEGDILLFHASDSAQQTAEAIPDILKTIRDKNLKMVTVSQMVSNSSVRTEEIK</sequence>
<dbReference type="GO" id="GO:0005975">
    <property type="term" value="P:carbohydrate metabolic process"/>
    <property type="evidence" value="ECO:0007669"/>
    <property type="project" value="InterPro"/>
</dbReference>
<keyword evidence="1" id="KW-1133">Transmembrane helix</keyword>
<dbReference type="Gene3D" id="3.20.20.370">
    <property type="entry name" value="Glycoside hydrolase/deacetylase"/>
    <property type="match status" value="1"/>
</dbReference>
<dbReference type="SUPFAM" id="SSF88713">
    <property type="entry name" value="Glycoside hydrolase/deacetylase"/>
    <property type="match status" value="1"/>
</dbReference>
<dbReference type="AlphaFoldDB" id="A0A927HB41"/>
<dbReference type="RefSeq" id="WP_190998202.1">
    <property type="nucleotide sequence ID" value="NZ_JACXSI010000021.1"/>
</dbReference>
<name>A0A927HB41_9BACI</name>
<reference evidence="3" key="1">
    <citation type="submission" date="2020-09" db="EMBL/GenBank/DDBJ databases">
        <title>Bacillus faecalis sp. nov., a moderately halophilic bacterium isolated from cow faeces.</title>
        <authorList>
            <person name="Jiang L."/>
            <person name="Lee J."/>
        </authorList>
    </citation>
    <scope>NUCLEOTIDE SEQUENCE</scope>
    <source>
        <strain evidence="3">AGMB 02131</strain>
    </source>
</reference>
<organism evidence="3 4">
    <name type="scientific">Peribacillus faecalis</name>
    <dbReference type="NCBI Taxonomy" id="2772559"/>
    <lineage>
        <taxon>Bacteria</taxon>
        <taxon>Bacillati</taxon>
        <taxon>Bacillota</taxon>
        <taxon>Bacilli</taxon>
        <taxon>Bacillales</taxon>
        <taxon>Bacillaceae</taxon>
        <taxon>Peribacillus</taxon>
    </lineage>
</organism>
<proteinExistence type="predicted"/>
<dbReference type="GO" id="GO:0016020">
    <property type="term" value="C:membrane"/>
    <property type="evidence" value="ECO:0007669"/>
    <property type="project" value="TreeGrafter"/>
</dbReference>
<dbReference type="GO" id="GO:0016810">
    <property type="term" value="F:hydrolase activity, acting on carbon-nitrogen (but not peptide) bonds"/>
    <property type="evidence" value="ECO:0007669"/>
    <property type="project" value="InterPro"/>
</dbReference>
<gene>
    <name evidence="3" type="ORF">IEO70_09460</name>
</gene>
<keyword evidence="4" id="KW-1185">Reference proteome</keyword>
<dbReference type="InterPro" id="IPR011330">
    <property type="entry name" value="Glyco_hydro/deAcase_b/a-brl"/>
</dbReference>
<evidence type="ECO:0000259" key="2">
    <source>
        <dbReference type="PROSITE" id="PS51677"/>
    </source>
</evidence>
<dbReference type="Proteomes" id="UP000602076">
    <property type="component" value="Unassembled WGS sequence"/>
</dbReference>
<keyword evidence="1" id="KW-0472">Membrane</keyword>
<feature type="transmembrane region" description="Helical" evidence="1">
    <location>
        <begin position="12"/>
        <end position="33"/>
    </location>
</feature>
<keyword evidence="1" id="KW-0812">Transmembrane</keyword>
<protein>
    <submittedName>
        <fullName evidence="3">Polysaccharide deacetylase family protein</fullName>
    </submittedName>
</protein>
<dbReference type="EMBL" id="JACXSI010000021">
    <property type="protein sequence ID" value="MBD3108594.1"/>
    <property type="molecule type" value="Genomic_DNA"/>
</dbReference>
<evidence type="ECO:0000256" key="1">
    <source>
        <dbReference type="SAM" id="Phobius"/>
    </source>
</evidence>
<accession>A0A927HB41</accession>
<dbReference type="PANTHER" id="PTHR10587">
    <property type="entry name" value="GLYCOSYL TRANSFERASE-RELATED"/>
    <property type="match status" value="1"/>
</dbReference>
<dbReference type="InterPro" id="IPR050248">
    <property type="entry name" value="Polysacc_deacetylase_ArnD"/>
</dbReference>
<evidence type="ECO:0000313" key="3">
    <source>
        <dbReference type="EMBL" id="MBD3108594.1"/>
    </source>
</evidence>
<dbReference type="PROSITE" id="PS51677">
    <property type="entry name" value="NODB"/>
    <property type="match status" value="1"/>
</dbReference>